<keyword evidence="6" id="KW-0902">Two-component regulatory system</keyword>
<dbReference type="PANTHER" id="PTHR43711">
    <property type="entry name" value="TWO-COMPONENT HISTIDINE KINASE"/>
    <property type="match status" value="1"/>
</dbReference>
<dbReference type="RefSeq" id="WP_004049917.1">
    <property type="nucleotide sequence ID" value="NZ_AOJE01000066.1"/>
</dbReference>
<dbReference type="SUPFAM" id="SSF47384">
    <property type="entry name" value="Homodimeric domain of signal transducing histidine kinase"/>
    <property type="match status" value="1"/>
</dbReference>
<proteinExistence type="predicted"/>
<gene>
    <name evidence="8" type="ORF">C471_13631</name>
</gene>
<dbReference type="STRING" id="1227484.C471_13631"/>
<dbReference type="Gene3D" id="1.10.287.130">
    <property type="match status" value="1"/>
</dbReference>
<evidence type="ECO:0000256" key="1">
    <source>
        <dbReference type="ARBA" id="ARBA00000085"/>
    </source>
</evidence>
<dbReference type="EMBL" id="AOJE01000066">
    <property type="protein sequence ID" value="ELZ36958.1"/>
    <property type="molecule type" value="Genomic_DNA"/>
</dbReference>
<evidence type="ECO:0000256" key="4">
    <source>
        <dbReference type="ARBA" id="ARBA00022679"/>
    </source>
</evidence>
<dbReference type="Pfam" id="PF00512">
    <property type="entry name" value="HisKA"/>
    <property type="match status" value="1"/>
</dbReference>
<evidence type="ECO:0000256" key="3">
    <source>
        <dbReference type="ARBA" id="ARBA00022553"/>
    </source>
</evidence>
<dbReference type="InterPro" id="IPR005467">
    <property type="entry name" value="His_kinase_dom"/>
</dbReference>
<accession>M0DQ42</accession>
<dbReference type="SUPFAM" id="SSF55781">
    <property type="entry name" value="GAF domain-like"/>
    <property type="match status" value="1"/>
</dbReference>
<keyword evidence="3" id="KW-0597">Phosphoprotein</keyword>
<evidence type="ECO:0000256" key="5">
    <source>
        <dbReference type="ARBA" id="ARBA00022777"/>
    </source>
</evidence>
<dbReference type="Gene3D" id="3.30.565.10">
    <property type="entry name" value="Histidine kinase-like ATPase, C-terminal domain"/>
    <property type="match status" value="1"/>
</dbReference>
<sequence length="380" mass="42761">MDDVELSEGDALRRMYRITAEQERSFESKLPDLLDLGCVYLGVETGFLTEIDDDTQHIVAASGDHELLQPGRSCPLSKAYCRKTVDVDGALTVQHARVEGWEDDAAYEEFGLETYIGAKVVVNREVYGTFCFADAEARDRPFSEDEETFVELMAQWVSYEIFQKQATERIQQQRDQLEEFTRVVSHDIRNPLGIVDGYLDMAERTGDPEHFQRCRDAIDRMESLIDDLLFLTREGQTIGGREEIRIDELARECWSFVNAADATLEVDTDRVVLGDWSRLQQVFENLFRNALEHGGEEVTIRVGDLDDGDGVYVEDDGAGIPEDERDQVFVDGFTTGESGTGLGLTIIQQVVSAHGWEVSVTESDAGGARFEIRGMEPVEE</sequence>
<dbReference type="PANTHER" id="PTHR43711:SF1">
    <property type="entry name" value="HISTIDINE KINASE 1"/>
    <property type="match status" value="1"/>
</dbReference>
<evidence type="ECO:0000259" key="7">
    <source>
        <dbReference type="PROSITE" id="PS50109"/>
    </source>
</evidence>
<evidence type="ECO:0000313" key="9">
    <source>
        <dbReference type="Proteomes" id="UP000011514"/>
    </source>
</evidence>
<evidence type="ECO:0000256" key="6">
    <source>
        <dbReference type="ARBA" id="ARBA00023012"/>
    </source>
</evidence>
<dbReference type="Gene3D" id="3.30.450.40">
    <property type="match status" value="1"/>
</dbReference>
<dbReference type="PROSITE" id="PS50109">
    <property type="entry name" value="HIS_KIN"/>
    <property type="match status" value="1"/>
</dbReference>
<dbReference type="SUPFAM" id="SSF55874">
    <property type="entry name" value="ATPase domain of HSP90 chaperone/DNA topoisomerase II/histidine kinase"/>
    <property type="match status" value="1"/>
</dbReference>
<evidence type="ECO:0000256" key="2">
    <source>
        <dbReference type="ARBA" id="ARBA00012438"/>
    </source>
</evidence>
<dbReference type="SMART" id="SM00065">
    <property type="entry name" value="GAF"/>
    <property type="match status" value="1"/>
</dbReference>
<dbReference type="InterPro" id="IPR036097">
    <property type="entry name" value="HisK_dim/P_sf"/>
</dbReference>
<dbReference type="AlphaFoldDB" id="M0DQ42"/>
<dbReference type="EC" id="2.7.13.3" evidence="2"/>
<dbReference type="InterPro" id="IPR003661">
    <property type="entry name" value="HisK_dim/P_dom"/>
</dbReference>
<dbReference type="OrthoDB" id="8127at2157"/>
<dbReference type="SMART" id="SM00387">
    <property type="entry name" value="HATPase_c"/>
    <property type="match status" value="1"/>
</dbReference>
<dbReference type="InterPro" id="IPR036890">
    <property type="entry name" value="HATPase_C_sf"/>
</dbReference>
<dbReference type="PATRIC" id="fig|1227484.4.peg.2689"/>
<protein>
    <recommendedName>
        <fullName evidence="2">histidine kinase</fullName>
        <ecNumber evidence="2">2.7.13.3</ecNumber>
    </recommendedName>
</protein>
<feature type="domain" description="Histidine kinase" evidence="7">
    <location>
        <begin position="183"/>
        <end position="373"/>
    </location>
</feature>
<dbReference type="eggNOG" id="arCOG02369">
    <property type="taxonomic scope" value="Archaea"/>
</dbReference>
<organism evidence="8 9">
    <name type="scientific">Halorubrum saccharovorum DSM 1137</name>
    <dbReference type="NCBI Taxonomy" id="1227484"/>
    <lineage>
        <taxon>Archaea</taxon>
        <taxon>Methanobacteriati</taxon>
        <taxon>Methanobacteriota</taxon>
        <taxon>Stenosarchaea group</taxon>
        <taxon>Halobacteria</taxon>
        <taxon>Halobacteriales</taxon>
        <taxon>Haloferacaceae</taxon>
        <taxon>Halorubrum</taxon>
    </lineage>
</organism>
<dbReference type="Pfam" id="PF02518">
    <property type="entry name" value="HATPase_c"/>
    <property type="match status" value="1"/>
</dbReference>
<dbReference type="InterPro" id="IPR004358">
    <property type="entry name" value="Sig_transdc_His_kin-like_C"/>
</dbReference>
<comment type="caution">
    <text evidence="8">The sequence shown here is derived from an EMBL/GenBank/DDBJ whole genome shotgun (WGS) entry which is preliminary data.</text>
</comment>
<dbReference type="InterPro" id="IPR003018">
    <property type="entry name" value="GAF"/>
</dbReference>
<dbReference type="Pfam" id="PF01590">
    <property type="entry name" value="GAF"/>
    <property type="match status" value="1"/>
</dbReference>
<dbReference type="CDD" id="cd00082">
    <property type="entry name" value="HisKA"/>
    <property type="match status" value="1"/>
</dbReference>
<evidence type="ECO:0000313" key="8">
    <source>
        <dbReference type="EMBL" id="ELZ36958.1"/>
    </source>
</evidence>
<keyword evidence="9" id="KW-1185">Reference proteome</keyword>
<name>M0DQ42_9EURY</name>
<keyword evidence="4" id="KW-0808">Transferase</keyword>
<keyword evidence="5" id="KW-0418">Kinase</keyword>
<dbReference type="SMART" id="SM00388">
    <property type="entry name" value="HisKA"/>
    <property type="match status" value="1"/>
</dbReference>
<dbReference type="GO" id="GO:0000155">
    <property type="term" value="F:phosphorelay sensor kinase activity"/>
    <property type="evidence" value="ECO:0007669"/>
    <property type="project" value="InterPro"/>
</dbReference>
<reference evidence="8 9" key="1">
    <citation type="journal article" date="2014" name="PLoS Genet.">
        <title>Phylogenetically driven sequencing of extremely halophilic archaea reveals strategies for static and dynamic osmo-response.</title>
        <authorList>
            <person name="Becker E.A."/>
            <person name="Seitzer P.M."/>
            <person name="Tritt A."/>
            <person name="Larsen D."/>
            <person name="Krusor M."/>
            <person name="Yao A.I."/>
            <person name="Wu D."/>
            <person name="Madern D."/>
            <person name="Eisen J.A."/>
            <person name="Darling A.E."/>
            <person name="Facciotti M.T."/>
        </authorList>
    </citation>
    <scope>NUCLEOTIDE SEQUENCE [LARGE SCALE GENOMIC DNA]</scope>
    <source>
        <strain evidence="8 9">DSM 1137</strain>
    </source>
</reference>
<comment type="catalytic activity">
    <reaction evidence="1">
        <text>ATP + protein L-histidine = ADP + protein N-phospho-L-histidine.</text>
        <dbReference type="EC" id="2.7.13.3"/>
    </reaction>
</comment>
<dbReference type="InterPro" id="IPR029016">
    <property type="entry name" value="GAF-like_dom_sf"/>
</dbReference>
<dbReference type="PRINTS" id="PR00344">
    <property type="entry name" value="BCTRLSENSOR"/>
</dbReference>
<dbReference type="Proteomes" id="UP000011514">
    <property type="component" value="Unassembled WGS sequence"/>
</dbReference>
<dbReference type="InterPro" id="IPR050736">
    <property type="entry name" value="Sensor_HK_Regulatory"/>
</dbReference>
<dbReference type="CDD" id="cd00075">
    <property type="entry name" value="HATPase"/>
    <property type="match status" value="1"/>
</dbReference>
<dbReference type="InterPro" id="IPR003594">
    <property type="entry name" value="HATPase_dom"/>
</dbReference>